<dbReference type="InterPro" id="IPR043128">
    <property type="entry name" value="Rev_trsase/Diguanyl_cyclase"/>
</dbReference>
<evidence type="ECO:0000313" key="5">
    <source>
        <dbReference type="EMBL" id="ALS97284.1"/>
    </source>
</evidence>
<reference evidence="5 6" key="1">
    <citation type="submission" date="2015-12" db="EMBL/GenBank/DDBJ databases">
        <title>Complete genome of Lacimicrobium alkaliphilum KCTC 32984.</title>
        <authorList>
            <person name="Kim S.-G."/>
            <person name="Lee Y.-J."/>
        </authorList>
    </citation>
    <scope>NUCLEOTIDE SEQUENCE [LARGE SCALE GENOMIC DNA]</scope>
    <source>
        <strain evidence="5 6">YelD216</strain>
    </source>
</reference>
<dbReference type="Pfam" id="PF00990">
    <property type="entry name" value="GGDEF"/>
    <property type="match status" value="1"/>
</dbReference>
<evidence type="ECO:0000313" key="6">
    <source>
        <dbReference type="Proteomes" id="UP000068447"/>
    </source>
</evidence>
<sequence>MSDELETSFQTLKQTIPLLLKHKISAIPTNYALWYTYVSGQSEQLNAELDKMIESGRPLTSSRAQELHRNYLSDQQEVGTWQLRQSLEAMLIELSQSLTDTRTDTQGFKNTMDNCLADLEKVENEGWSVEEVMNLVREMVRETQQIKRATLDFTASLASAEKEIDQLRQQLAESQKDALYDALTGLYNRRVLNEEIAAMEADQGVCLIMIDIDHFKSINDQYGHQMGDRVLKAIAKRIKDSCRDNAIPYRFGGEEFSVLMTASKLSQAIHLAESMRRTMEKVSVIDRRTGKTLDGITASFGVAEYKQGMRRSDLLEQADKQLYEAKRLGRNRVMPMQT</sequence>
<dbReference type="SMART" id="SM00267">
    <property type="entry name" value="GGDEF"/>
    <property type="match status" value="1"/>
</dbReference>
<dbReference type="GO" id="GO:1902201">
    <property type="term" value="P:negative regulation of bacterial-type flagellum-dependent cell motility"/>
    <property type="evidence" value="ECO:0007669"/>
    <property type="project" value="TreeGrafter"/>
</dbReference>
<evidence type="ECO:0000256" key="1">
    <source>
        <dbReference type="ARBA" id="ARBA00001946"/>
    </source>
</evidence>
<dbReference type="GO" id="GO:0005886">
    <property type="term" value="C:plasma membrane"/>
    <property type="evidence" value="ECO:0007669"/>
    <property type="project" value="TreeGrafter"/>
</dbReference>
<dbReference type="OrthoDB" id="9812260at2"/>
<comment type="cofactor">
    <cofactor evidence="1">
        <name>Mg(2+)</name>
        <dbReference type="ChEBI" id="CHEBI:18420"/>
    </cofactor>
</comment>
<dbReference type="GO" id="GO:0043709">
    <property type="term" value="P:cell adhesion involved in single-species biofilm formation"/>
    <property type="evidence" value="ECO:0007669"/>
    <property type="project" value="TreeGrafter"/>
</dbReference>
<dbReference type="Gene3D" id="3.30.70.270">
    <property type="match status" value="1"/>
</dbReference>
<evidence type="ECO:0000256" key="2">
    <source>
        <dbReference type="ARBA" id="ARBA00012528"/>
    </source>
</evidence>
<evidence type="ECO:0000256" key="3">
    <source>
        <dbReference type="SAM" id="Coils"/>
    </source>
</evidence>
<dbReference type="SUPFAM" id="SSF55073">
    <property type="entry name" value="Nucleotide cyclase"/>
    <property type="match status" value="1"/>
</dbReference>
<dbReference type="KEGG" id="lal:AT746_02690"/>
<dbReference type="PANTHER" id="PTHR45138:SF2">
    <property type="entry name" value="DIGUANYLATE CYCLASE VDCA"/>
    <property type="match status" value="1"/>
</dbReference>
<feature type="coiled-coil region" evidence="3">
    <location>
        <begin position="150"/>
        <end position="177"/>
    </location>
</feature>
<dbReference type="EMBL" id="CP013650">
    <property type="protein sequence ID" value="ALS97284.1"/>
    <property type="molecule type" value="Genomic_DNA"/>
</dbReference>
<keyword evidence="6" id="KW-1185">Reference proteome</keyword>
<dbReference type="InterPro" id="IPR029787">
    <property type="entry name" value="Nucleotide_cyclase"/>
</dbReference>
<dbReference type="FunFam" id="3.30.70.270:FF:000001">
    <property type="entry name" value="Diguanylate cyclase domain protein"/>
    <property type="match status" value="1"/>
</dbReference>
<name>A0A0U2Z4B1_9ALTE</name>
<evidence type="ECO:0000259" key="4">
    <source>
        <dbReference type="PROSITE" id="PS50887"/>
    </source>
</evidence>
<feature type="domain" description="GGDEF" evidence="4">
    <location>
        <begin position="203"/>
        <end position="338"/>
    </location>
</feature>
<accession>A0A0U2Z4B1</accession>
<dbReference type="AlphaFoldDB" id="A0A0U2Z4B1"/>
<dbReference type="NCBIfam" id="TIGR00254">
    <property type="entry name" value="GGDEF"/>
    <property type="match status" value="1"/>
</dbReference>
<dbReference type="Proteomes" id="UP000068447">
    <property type="component" value="Chromosome"/>
</dbReference>
<keyword evidence="3" id="KW-0175">Coiled coil</keyword>
<dbReference type="PROSITE" id="PS50887">
    <property type="entry name" value="GGDEF"/>
    <property type="match status" value="1"/>
</dbReference>
<gene>
    <name evidence="5" type="ORF">AT746_02690</name>
</gene>
<dbReference type="EC" id="2.7.7.65" evidence="2"/>
<dbReference type="PANTHER" id="PTHR45138">
    <property type="entry name" value="REGULATORY COMPONENTS OF SENSORY TRANSDUCTION SYSTEM"/>
    <property type="match status" value="1"/>
</dbReference>
<dbReference type="RefSeq" id="WP_062476064.1">
    <property type="nucleotide sequence ID" value="NZ_CP013650.1"/>
</dbReference>
<protein>
    <recommendedName>
        <fullName evidence="2">diguanylate cyclase</fullName>
        <ecNumber evidence="2">2.7.7.65</ecNumber>
    </recommendedName>
</protein>
<dbReference type="STRING" id="1526571.AT746_02690"/>
<dbReference type="InterPro" id="IPR000160">
    <property type="entry name" value="GGDEF_dom"/>
</dbReference>
<dbReference type="GO" id="GO:0052621">
    <property type="term" value="F:diguanylate cyclase activity"/>
    <property type="evidence" value="ECO:0007669"/>
    <property type="project" value="UniProtKB-EC"/>
</dbReference>
<dbReference type="InterPro" id="IPR050469">
    <property type="entry name" value="Diguanylate_Cyclase"/>
</dbReference>
<proteinExistence type="predicted"/>
<dbReference type="CDD" id="cd01949">
    <property type="entry name" value="GGDEF"/>
    <property type="match status" value="1"/>
</dbReference>
<organism evidence="5 6">
    <name type="scientific">Lacimicrobium alkaliphilum</name>
    <dbReference type="NCBI Taxonomy" id="1526571"/>
    <lineage>
        <taxon>Bacteria</taxon>
        <taxon>Pseudomonadati</taxon>
        <taxon>Pseudomonadota</taxon>
        <taxon>Gammaproteobacteria</taxon>
        <taxon>Alteromonadales</taxon>
        <taxon>Alteromonadaceae</taxon>
        <taxon>Lacimicrobium</taxon>
    </lineage>
</organism>